<dbReference type="PROSITE" id="PS51257">
    <property type="entry name" value="PROKAR_LIPOPROTEIN"/>
    <property type="match status" value="1"/>
</dbReference>
<dbReference type="PROSITE" id="PS51782">
    <property type="entry name" value="LYSM"/>
    <property type="match status" value="1"/>
</dbReference>
<dbReference type="RefSeq" id="WP_406858353.1">
    <property type="nucleotide sequence ID" value="NZ_CP157484.1"/>
</dbReference>
<dbReference type="InterPro" id="IPR011055">
    <property type="entry name" value="Dup_hybrid_motif"/>
</dbReference>
<feature type="region of interest" description="Disordered" evidence="2">
    <location>
        <begin position="234"/>
        <end position="260"/>
    </location>
</feature>
<dbReference type="GO" id="GO:0004222">
    <property type="term" value="F:metalloendopeptidase activity"/>
    <property type="evidence" value="ECO:0007669"/>
    <property type="project" value="TreeGrafter"/>
</dbReference>
<feature type="chain" id="PRO_5043470482" evidence="3">
    <location>
        <begin position="19"/>
        <end position="489"/>
    </location>
</feature>
<dbReference type="InterPro" id="IPR016047">
    <property type="entry name" value="M23ase_b-sheet_dom"/>
</dbReference>
<name>A0AAU7JMG7_9HYPH</name>
<dbReference type="InterPro" id="IPR050570">
    <property type="entry name" value="Cell_wall_metabolism_enzyme"/>
</dbReference>
<dbReference type="SUPFAM" id="SSF51261">
    <property type="entry name" value="Duplicated hybrid motif"/>
    <property type="match status" value="1"/>
</dbReference>
<sequence length="489" mass="48052">MRSVPRLLVVCLVGGAAAACSSETMRFADNPFQNPFSNSARLDPGATGSVGPARTQADGRAKQAQSFHGVAPAGQVSSAPLAAPVASAPIASAPVAAPPVRMTNVSPAGLPATGGPKGWTAQGGSTVALGQGETITTLSNRYGVPEAAIRSANGIAPGARPAPGSQLIIPVYNAAGAAAPAAPHVASAPAPSRVAAPSVQPAPAPQPQAVAAAPKAAPGKARMQLVQGAKATQAKQAAAAPEEAAPAPAAPARIASAKPERKVEVAKAEPKAPAKPEQAKIVAKAPAPVAVAKPAVVAAAPAAAPAAAVVKPAPVKLAKAVEAPAKVAVAAPAAVQAPAPVAAPAAAPAAKAEPAETASIAPAGRGGSEFRWPARGRIITGYNKSGGNDGINISLPEGTPVKAAEGGEVAYAGNELKGYGNLVLVRHPDGWVSAYAHNGELKVKRGDKIARGQLLALSGQSGNVSSPQLHFELRKGSTPVDPMPHLAGN</sequence>
<evidence type="ECO:0000259" key="4">
    <source>
        <dbReference type="PROSITE" id="PS51782"/>
    </source>
</evidence>
<dbReference type="PANTHER" id="PTHR21666">
    <property type="entry name" value="PEPTIDASE-RELATED"/>
    <property type="match status" value="1"/>
</dbReference>
<dbReference type="SMART" id="SM00257">
    <property type="entry name" value="LysM"/>
    <property type="match status" value="1"/>
</dbReference>
<proteinExistence type="inferred from homology"/>
<dbReference type="PANTHER" id="PTHR21666:SF263">
    <property type="entry name" value="MUREIN HYDROLASE ACTIVATOR NLPD"/>
    <property type="match status" value="1"/>
</dbReference>
<evidence type="ECO:0000313" key="5">
    <source>
        <dbReference type="EMBL" id="XBO41498.1"/>
    </source>
</evidence>
<dbReference type="InterPro" id="IPR018392">
    <property type="entry name" value="LysM"/>
</dbReference>
<reference evidence="5" key="1">
    <citation type="submission" date="2024-05" db="EMBL/GenBank/DDBJ databases">
        <authorList>
            <person name="Kim S."/>
            <person name="Heo J."/>
            <person name="Choi H."/>
            <person name="Choi Y."/>
            <person name="Kwon S.-W."/>
            <person name="Kim Y."/>
        </authorList>
    </citation>
    <scope>NUCLEOTIDE SEQUENCE</scope>
    <source>
        <strain evidence="5">KACC 23698</strain>
    </source>
</reference>
<feature type="domain" description="LysM" evidence="4">
    <location>
        <begin position="125"/>
        <end position="169"/>
    </location>
</feature>
<dbReference type="Pfam" id="PF01551">
    <property type="entry name" value="Peptidase_M23"/>
    <property type="match status" value="1"/>
</dbReference>
<dbReference type="EMBL" id="CP157484">
    <property type="protein sequence ID" value="XBO41498.1"/>
    <property type="molecule type" value="Genomic_DNA"/>
</dbReference>
<comment type="similarity">
    <text evidence="1">Belongs to the E.coli NlpD/Haemophilus LppB family.</text>
</comment>
<feature type="region of interest" description="Disordered" evidence="2">
    <location>
        <begin position="192"/>
        <end position="215"/>
    </location>
</feature>
<feature type="region of interest" description="Disordered" evidence="2">
    <location>
        <begin position="36"/>
        <end position="56"/>
    </location>
</feature>
<organism evidence="5">
    <name type="scientific">Alsobacter sp. KACC 23698</name>
    <dbReference type="NCBI Taxonomy" id="3149229"/>
    <lineage>
        <taxon>Bacteria</taxon>
        <taxon>Pseudomonadati</taxon>
        <taxon>Pseudomonadota</taxon>
        <taxon>Alphaproteobacteria</taxon>
        <taxon>Hyphomicrobiales</taxon>
        <taxon>Alsobacteraceae</taxon>
        <taxon>Alsobacter</taxon>
    </lineage>
</organism>
<evidence type="ECO:0000256" key="1">
    <source>
        <dbReference type="ARBA" id="ARBA00038420"/>
    </source>
</evidence>
<dbReference type="CDD" id="cd00118">
    <property type="entry name" value="LysM"/>
    <property type="match status" value="1"/>
</dbReference>
<dbReference type="AlphaFoldDB" id="A0AAU7JMG7"/>
<gene>
    <name evidence="5" type="ORF">ABEG18_12305</name>
</gene>
<accession>A0AAU7JMG7</accession>
<keyword evidence="3" id="KW-0732">Signal</keyword>
<protein>
    <submittedName>
        <fullName evidence="5">Peptidoglycan DD-metalloendopeptidase family protein</fullName>
    </submittedName>
</protein>
<feature type="compositionally biased region" description="Low complexity" evidence="2">
    <location>
        <begin position="234"/>
        <end position="257"/>
    </location>
</feature>
<evidence type="ECO:0000256" key="3">
    <source>
        <dbReference type="SAM" id="SignalP"/>
    </source>
</evidence>
<dbReference type="Gene3D" id="3.10.350.10">
    <property type="entry name" value="LysM domain"/>
    <property type="match status" value="1"/>
</dbReference>
<evidence type="ECO:0000256" key="2">
    <source>
        <dbReference type="SAM" id="MobiDB-lite"/>
    </source>
</evidence>
<dbReference type="CDD" id="cd12797">
    <property type="entry name" value="M23_peptidase"/>
    <property type="match status" value="1"/>
</dbReference>
<dbReference type="Pfam" id="PF01476">
    <property type="entry name" value="LysM"/>
    <property type="match status" value="1"/>
</dbReference>
<dbReference type="InterPro" id="IPR036779">
    <property type="entry name" value="LysM_dom_sf"/>
</dbReference>
<dbReference type="Gene3D" id="2.70.70.10">
    <property type="entry name" value="Glucose Permease (Domain IIA)"/>
    <property type="match status" value="1"/>
</dbReference>
<feature type="signal peptide" evidence="3">
    <location>
        <begin position="1"/>
        <end position="18"/>
    </location>
</feature>